<evidence type="ECO:0000313" key="3">
    <source>
        <dbReference type="EMBL" id="RVW27518.1"/>
    </source>
</evidence>
<dbReference type="PANTHER" id="PTHR12979">
    <property type="entry name" value="CCR4-NOT TRANSCRIPTION COMPLEX SUBUNIT 10"/>
    <property type="match status" value="1"/>
</dbReference>
<dbReference type="EMBL" id="QGNW01001950">
    <property type="protein sequence ID" value="RVW27518.1"/>
    <property type="molecule type" value="Genomic_DNA"/>
</dbReference>
<dbReference type="InterPro" id="IPR039740">
    <property type="entry name" value="CNOT10"/>
</dbReference>
<keyword evidence="2" id="KW-0472">Membrane</keyword>
<reference evidence="3 5" key="1">
    <citation type="journal article" date="2018" name="PLoS Genet.">
        <title>Population sequencing reveals clonal diversity and ancestral inbreeding in the grapevine cultivar Chardonnay.</title>
        <authorList>
            <person name="Roach M.J."/>
            <person name="Johnson D.L."/>
            <person name="Bohlmann J."/>
            <person name="van Vuuren H.J."/>
            <person name="Jones S.J."/>
            <person name="Pretorius I.S."/>
            <person name="Schmidt S.A."/>
            <person name="Borneman A.R."/>
        </authorList>
    </citation>
    <scope>NUCLEOTIDE SEQUENCE [LARGE SCALE GENOMIC DNA]</scope>
    <source>
        <strain evidence="5">cv. Chardonnay</strain>
        <strain evidence="3">I10V1</strain>
        <tissue evidence="3">Leaf</tissue>
    </source>
</reference>
<evidence type="ECO:0000313" key="4">
    <source>
        <dbReference type="EMBL" id="RVW74100.1"/>
    </source>
</evidence>
<evidence type="ECO:0000313" key="5">
    <source>
        <dbReference type="Proteomes" id="UP000288805"/>
    </source>
</evidence>
<dbReference type="EMBL" id="QGNW01000376">
    <property type="protein sequence ID" value="RVW74100.1"/>
    <property type="molecule type" value="Genomic_DNA"/>
</dbReference>
<keyword evidence="2" id="KW-1133">Transmembrane helix</keyword>
<feature type="region of interest" description="Disordered" evidence="1">
    <location>
        <begin position="1"/>
        <end position="25"/>
    </location>
</feature>
<comment type="caution">
    <text evidence="3">The sequence shown here is derived from an EMBL/GenBank/DDBJ whole genome shotgun (WGS) entry which is preliminary data.</text>
</comment>
<feature type="transmembrane region" description="Helical" evidence="2">
    <location>
        <begin position="167"/>
        <end position="188"/>
    </location>
</feature>
<evidence type="ECO:0000256" key="1">
    <source>
        <dbReference type="SAM" id="MobiDB-lite"/>
    </source>
</evidence>
<keyword evidence="2" id="KW-0812">Transmembrane</keyword>
<sequence length="194" mass="21511">MWEKRSEELAHASGENAEAATNLGNKVGSKGTNTMALQFSAASSGSMVYTDEFDTSVATLNLAIVWFHLHEYGKALSVLESLYQNIEPIDETTALHICLLLLDVALASHDVSRCAETFHRQALRTLHGDPKLEVLIASQQPTSGKFRVSFVTGFESKTMCHLLGPHFLVFTLINWAIPTGRILFIFLMELHSFE</sequence>
<dbReference type="Proteomes" id="UP000288805">
    <property type="component" value="Unassembled WGS sequence"/>
</dbReference>
<gene>
    <name evidence="4" type="ORF">CK203_052206</name>
    <name evidence="3" type="ORF">CK203_092007</name>
</gene>
<accession>A0A438CWE4</accession>
<proteinExistence type="predicted"/>
<protein>
    <recommendedName>
        <fullName evidence="6">CCR4-NOT transcription complex subunit 10</fullName>
    </recommendedName>
</protein>
<feature type="compositionally biased region" description="Basic and acidic residues" evidence="1">
    <location>
        <begin position="1"/>
        <end position="10"/>
    </location>
</feature>
<evidence type="ECO:0008006" key="6">
    <source>
        <dbReference type="Google" id="ProtNLM"/>
    </source>
</evidence>
<organism evidence="3 5">
    <name type="scientific">Vitis vinifera</name>
    <name type="common">Grape</name>
    <dbReference type="NCBI Taxonomy" id="29760"/>
    <lineage>
        <taxon>Eukaryota</taxon>
        <taxon>Viridiplantae</taxon>
        <taxon>Streptophyta</taxon>
        <taxon>Embryophyta</taxon>
        <taxon>Tracheophyta</taxon>
        <taxon>Spermatophyta</taxon>
        <taxon>Magnoliopsida</taxon>
        <taxon>eudicotyledons</taxon>
        <taxon>Gunneridae</taxon>
        <taxon>Pentapetalae</taxon>
        <taxon>rosids</taxon>
        <taxon>Vitales</taxon>
        <taxon>Vitaceae</taxon>
        <taxon>Viteae</taxon>
        <taxon>Vitis</taxon>
    </lineage>
</organism>
<dbReference type="AlphaFoldDB" id="A0A438CWE4"/>
<evidence type="ECO:0000256" key="2">
    <source>
        <dbReference type="SAM" id="Phobius"/>
    </source>
</evidence>
<dbReference type="GO" id="GO:0030014">
    <property type="term" value="C:CCR4-NOT complex"/>
    <property type="evidence" value="ECO:0007669"/>
    <property type="project" value="InterPro"/>
</dbReference>
<dbReference type="PANTHER" id="PTHR12979:SF5">
    <property type="entry name" value="CCR4-NOT TRANSCRIPTION COMPLEX SUBUNIT 10"/>
    <property type="match status" value="1"/>
</dbReference>
<name>A0A438CWE4_VITVI</name>